<protein>
    <submittedName>
        <fullName evidence="12">Uncharacterized protein</fullName>
    </submittedName>
</protein>
<dbReference type="SMART" id="SM00490">
    <property type="entry name" value="HELICc"/>
    <property type="match status" value="1"/>
</dbReference>
<keyword evidence="7" id="KW-0175">Coiled coil</keyword>
<dbReference type="InterPro" id="IPR009057">
    <property type="entry name" value="Homeodomain-like_sf"/>
</dbReference>
<dbReference type="Gene3D" id="3.40.50.10810">
    <property type="entry name" value="Tandem AAA-ATPase domain"/>
    <property type="match status" value="1"/>
</dbReference>
<dbReference type="GO" id="GO:0004386">
    <property type="term" value="F:helicase activity"/>
    <property type="evidence" value="ECO:0007669"/>
    <property type="project" value="UniProtKB-KW"/>
</dbReference>
<dbReference type="SUPFAM" id="SSF46689">
    <property type="entry name" value="Homeodomain-like"/>
    <property type="match status" value="2"/>
</dbReference>
<dbReference type="InterPro" id="IPR036306">
    <property type="entry name" value="ISWI_HAND-dom_sf"/>
</dbReference>
<dbReference type="SUPFAM" id="SSF101224">
    <property type="entry name" value="HAND domain of the nucleosome remodeling ATPase ISWI"/>
    <property type="match status" value="1"/>
</dbReference>
<reference evidence="12 13" key="1">
    <citation type="submission" date="2024-10" db="EMBL/GenBank/DDBJ databases">
        <title>Updated reference genomes for cyclostephanoid diatoms.</title>
        <authorList>
            <person name="Roberts W.R."/>
            <person name="Alverson A.J."/>
        </authorList>
    </citation>
    <scope>NUCLEOTIDE SEQUENCE [LARGE SCALE GENOMIC DNA]</scope>
    <source>
        <strain evidence="12 13">AJA010-31</strain>
    </source>
</reference>
<evidence type="ECO:0000256" key="7">
    <source>
        <dbReference type="ARBA" id="ARBA00023054"/>
    </source>
</evidence>
<dbReference type="Pfam" id="PF00176">
    <property type="entry name" value="SNF2-rel_dom"/>
    <property type="match status" value="1"/>
</dbReference>
<sequence length="1170" mass="133536">MADTIKDTEEDSDVEFEGMDMNDDDDEVEAVDEEELEDAAVTADDAEETIDDDVKVDEHEMEELEAARKERMELMAKELASKQKEKEQSSSTGVSKFDYLIGQSEVFAHFLAGSVATSEKHKKKGSRGKSNRLTEAEEDAQLLATASSSRRTTYLKQQPSLLAKHCKMHPYQLEGLNWMIKLHDHGINGILADEMGLGKTLQTISLLAYLREGRGVKGPHIVIVPKSVVGNWIKEFKKWCPSIRAIRMGGTKEERKKAVTQDLKPREDGKYSFDALVCSYEAVLKEKTALGKIPWRYLIIDEAHRIKNENSSLSKAVRLLNTGFRLLITGTPLQNNLHELWALLNFLLPEIFGDSEQFDEWFSMSGKEGQENVIRKLHTVLRPFMLRRVKKDVACALPPKKETKLFIGLTEMQQDWYKRVLRKDAHELNALGGPSQARLMNVLMHLRKVCNHPYLFDGAEPGPPFSDGPHLWENSGKMQLLNKLLPKLKAKGSRVLIFCQMTRVLDIMEDYLRLVGYEYCRIDGNTDGEKRDSQMEEFNEPGSSKFCFLLSTRAGGLGINLATADIVILFDSDWNPQVDLQAMDRAHRIGQTKPVQVFRFISEGTVEEKIIERADKKLFLDAAVIQQGRLAEQNSKLSKDELMQMVKFGADQIISGKKGTYTDEDIDALIAKGEKRTEDMNAKFENAKHNLASFTLTGDMESSTKDTFDFGGENYRDKNKGDSMFIDMGTRERKRAVYDVNEYYQKAMGGDSSGMKAHAADAKARKKRKGVHMQDFQLYDRERLDVIGAREKELAQMKEDHLSMIAEKRKQASTAPPSSVGQLLEEVTELEGMLDQFVLTPTEIEEKNQLLSQGFADWNRKDFKSFCNALEKYGRYAIDKIIEDVTAETGKAQNDVKRYYVAFWLHYRRITDWAKIIDKIEKGERKKIRLQEIKDMIQEKVERHLETVYHTMYPELSKGTVPKEVLEKHSPWDLLMYSWSTMQFKYGQAPKGWTYRQEEDAFLLTMMHRHGYGAARRIQLEIRRAWQFRFDWFFKSRSPQEIQKRCDVLIKIVERELEELHAKEEKEREAKAEMASLSQPIDGPNPFINKLTERVTSVSNADQAESEAAEPNPFINKLTERVTSVSNADQAESEVAVAERVASVAEAQPQVHNPPVESMDVDSAAVPASN</sequence>
<dbReference type="InterPro" id="IPR000330">
    <property type="entry name" value="SNF2_N"/>
</dbReference>
<evidence type="ECO:0000256" key="1">
    <source>
        <dbReference type="ARBA" id="ARBA00004123"/>
    </source>
</evidence>
<evidence type="ECO:0000256" key="5">
    <source>
        <dbReference type="ARBA" id="ARBA00022806"/>
    </source>
</evidence>
<keyword evidence="5" id="KW-0347">Helicase</keyword>
<feature type="compositionally biased region" description="Acidic residues" evidence="9">
    <location>
        <begin position="8"/>
        <end position="47"/>
    </location>
</feature>
<evidence type="ECO:0000256" key="8">
    <source>
        <dbReference type="ARBA" id="ARBA00023242"/>
    </source>
</evidence>
<dbReference type="InterPro" id="IPR049730">
    <property type="entry name" value="SNF2/RAD54-like_C"/>
</dbReference>
<feature type="region of interest" description="Disordered" evidence="9">
    <location>
        <begin position="1062"/>
        <end position="1085"/>
    </location>
</feature>
<evidence type="ECO:0000313" key="12">
    <source>
        <dbReference type="EMBL" id="KAL3773005.1"/>
    </source>
</evidence>
<comment type="caution">
    <text evidence="12">The sequence shown here is derived from an EMBL/GenBank/DDBJ whole genome shotgun (WGS) entry which is preliminary data.</text>
</comment>
<dbReference type="Proteomes" id="UP001530400">
    <property type="component" value="Unassembled WGS sequence"/>
</dbReference>
<evidence type="ECO:0000256" key="2">
    <source>
        <dbReference type="ARBA" id="ARBA00009687"/>
    </source>
</evidence>
<dbReference type="SUPFAM" id="SSF52540">
    <property type="entry name" value="P-loop containing nucleoside triphosphate hydrolases"/>
    <property type="match status" value="2"/>
</dbReference>
<dbReference type="EMBL" id="JALLPJ020001251">
    <property type="protein sequence ID" value="KAL3773005.1"/>
    <property type="molecule type" value="Genomic_DNA"/>
</dbReference>
<keyword evidence="6" id="KW-0067">ATP-binding</keyword>
<feature type="compositionally biased region" description="Basic residues" evidence="9">
    <location>
        <begin position="120"/>
        <end position="130"/>
    </location>
</feature>
<evidence type="ECO:0000256" key="3">
    <source>
        <dbReference type="ARBA" id="ARBA00022741"/>
    </source>
</evidence>
<evidence type="ECO:0000259" key="11">
    <source>
        <dbReference type="PROSITE" id="PS51194"/>
    </source>
</evidence>
<dbReference type="InterPro" id="IPR038718">
    <property type="entry name" value="SNF2-like_sf"/>
</dbReference>
<dbReference type="FunFam" id="3.40.50.300:FF:000082">
    <property type="entry name" value="ISWI chromatin remodeling complex ATPase ISW1"/>
    <property type="match status" value="1"/>
</dbReference>
<dbReference type="InterPro" id="IPR015195">
    <property type="entry name" value="SLIDE"/>
</dbReference>
<dbReference type="FunFam" id="3.40.50.10810:FF:000015">
    <property type="entry name" value="lymphoid-specific helicase isoform X1"/>
    <property type="match status" value="1"/>
</dbReference>
<name>A0ABD3NAG1_9STRA</name>
<dbReference type="SMART" id="SM00487">
    <property type="entry name" value="DEXDc"/>
    <property type="match status" value="1"/>
</dbReference>
<gene>
    <name evidence="12" type="ORF">ACHAWO_003960</name>
</gene>
<feature type="region of interest" description="Disordered" evidence="9">
    <location>
        <begin position="1"/>
        <end position="47"/>
    </location>
</feature>
<evidence type="ECO:0000256" key="4">
    <source>
        <dbReference type="ARBA" id="ARBA00022801"/>
    </source>
</evidence>
<feature type="region of interest" description="Disordered" evidence="9">
    <location>
        <begin position="1146"/>
        <end position="1170"/>
    </location>
</feature>
<dbReference type="GO" id="GO:0005524">
    <property type="term" value="F:ATP binding"/>
    <property type="evidence" value="ECO:0007669"/>
    <property type="project" value="UniProtKB-KW"/>
</dbReference>
<organism evidence="12 13">
    <name type="scientific">Cyclotella atomus</name>
    <dbReference type="NCBI Taxonomy" id="382360"/>
    <lineage>
        <taxon>Eukaryota</taxon>
        <taxon>Sar</taxon>
        <taxon>Stramenopiles</taxon>
        <taxon>Ochrophyta</taxon>
        <taxon>Bacillariophyta</taxon>
        <taxon>Coscinodiscophyceae</taxon>
        <taxon>Thalassiosirophycidae</taxon>
        <taxon>Stephanodiscales</taxon>
        <taxon>Stephanodiscaceae</taxon>
        <taxon>Cyclotella</taxon>
    </lineage>
</organism>
<comment type="subcellular location">
    <subcellularLocation>
        <location evidence="1">Nucleus</location>
    </subcellularLocation>
</comment>
<dbReference type="GO" id="GO:0016787">
    <property type="term" value="F:hydrolase activity"/>
    <property type="evidence" value="ECO:0007669"/>
    <property type="project" value="UniProtKB-KW"/>
</dbReference>
<dbReference type="InterPro" id="IPR027417">
    <property type="entry name" value="P-loop_NTPase"/>
</dbReference>
<evidence type="ECO:0000259" key="10">
    <source>
        <dbReference type="PROSITE" id="PS51192"/>
    </source>
</evidence>
<feature type="domain" description="Helicase C-terminal" evidence="11">
    <location>
        <begin position="480"/>
        <end position="631"/>
    </location>
</feature>
<evidence type="ECO:0000256" key="9">
    <source>
        <dbReference type="SAM" id="MobiDB-lite"/>
    </source>
</evidence>
<dbReference type="PANTHER" id="PTHR45623">
    <property type="entry name" value="CHROMODOMAIN-HELICASE-DNA-BINDING PROTEIN 3-RELATED-RELATED"/>
    <property type="match status" value="1"/>
</dbReference>
<feature type="compositionally biased region" description="Basic and acidic residues" evidence="9">
    <location>
        <begin position="1062"/>
        <end position="1072"/>
    </location>
</feature>
<comment type="similarity">
    <text evidence="2">Belongs to the SNF2/RAD54 helicase family. ISWI subfamily.</text>
</comment>
<dbReference type="Gene3D" id="1.10.10.60">
    <property type="entry name" value="Homeodomain-like"/>
    <property type="match status" value="2"/>
</dbReference>
<dbReference type="Pfam" id="PF09111">
    <property type="entry name" value="SLIDE"/>
    <property type="match status" value="1"/>
</dbReference>
<dbReference type="PANTHER" id="PTHR45623:SF49">
    <property type="entry name" value="SWI_SNF-RELATED MATRIX-ASSOCIATED ACTIN-DEPENDENT REGULATOR OF CHROMATIN SUBFAMILY A MEMBER 5"/>
    <property type="match status" value="1"/>
</dbReference>
<dbReference type="Pfam" id="PF00271">
    <property type="entry name" value="Helicase_C"/>
    <property type="match status" value="1"/>
</dbReference>
<dbReference type="PROSITE" id="PS51192">
    <property type="entry name" value="HELICASE_ATP_BIND_1"/>
    <property type="match status" value="1"/>
</dbReference>
<dbReference type="Gene3D" id="1.10.1040.30">
    <property type="entry name" value="ISWI, HAND domain"/>
    <property type="match status" value="1"/>
</dbReference>
<keyword evidence="13" id="KW-1185">Reference proteome</keyword>
<dbReference type="CDD" id="cd18793">
    <property type="entry name" value="SF2_C_SNF"/>
    <property type="match status" value="1"/>
</dbReference>
<accession>A0ABD3NAG1</accession>
<dbReference type="InterPro" id="IPR014001">
    <property type="entry name" value="Helicase_ATP-bd"/>
</dbReference>
<feature type="domain" description="Helicase ATP-binding" evidence="10">
    <location>
        <begin position="180"/>
        <end position="350"/>
    </location>
</feature>
<dbReference type="GO" id="GO:0005634">
    <property type="term" value="C:nucleus"/>
    <property type="evidence" value="ECO:0007669"/>
    <property type="project" value="UniProtKB-SubCell"/>
</dbReference>
<keyword evidence="8" id="KW-0539">Nucleus</keyword>
<keyword evidence="4" id="KW-0378">Hydrolase</keyword>
<proteinExistence type="inferred from homology"/>
<keyword evidence="3" id="KW-0547">Nucleotide-binding</keyword>
<evidence type="ECO:0000256" key="6">
    <source>
        <dbReference type="ARBA" id="ARBA00022840"/>
    </source>
</evidence>
<feature type="region of interest" description="Disordered" evidence="9">
    <location>
        <begin position="118"/>
        <end position="137"/>
    </location>
</feature>
<dbReference type="AlphaFoldDB" id="A0ABD3NAG1"/>
<evidence type="ECO:0000313" key="13">
    <source>
        <dbReference type="Proteomes" id="UP001530400"/>
    </source>
</evidence>
<dbReference type="Gene3D" id="3.40.50.300">
    <property type="entry name" value="P-loop containing nucleotide triphosphate hydrolases"/>
    <property type="match status" value="1"/>
</dbReference>
<dbReference type="InterPro" id="IPR001650">
    <property type="entry name" value="Helicase_C-like"/>
</dbReference>
<dbReference type="PROSITE" id="PS51194">
    <property type="entry name" value="HELICASE_CTER"/>
    <property type="match status" value="1"/>
</dbReference>